<name>A0A9P5G9Z2_PENCR</name>
<evidence type="ECO:0000256" key="8">
    <source>
        <dbReference type="SAM" id="SignalP"/>
    </source>
</evidence>
<protein>
    <recommendedName>
        <fullName evidence="4">xyloglucan-specific endo-beta-1,4-glucanase</fullName>
        <ecNumber evidence="4">3.2.1.151</ecNumber>
    </recommendedName>
    <alternativeName>
        <fullName evidence="5">Xyloglucanase A</fullName>
    </alternativeName>
    <alternativeName>
        <fullName evidence="6">Xyloglucanendohydrolase A</fullName>
    </alternativeName>
</protein>
<keyword evidence="10" id="KW-1185">Reference proteome</keyword>
<gene>
    <name evidence="9" type="ORF">PCG10_002654</name>
</gene>
<evidence type="ECO:0000256" key="6">
    <source>
        <dbReference type="ARBA" id="ARBA00043018"/>
    </source>
</evidence>
<dbReference type="InterPro" id="IPR013319">
    <property type="entry name" value="GH11/12"/>
</dbReference>
<keyword evidence="7" id="KW-0326">Glycosidase</keyword>
<dbReference type="InterPro" id="IPR013320">
    <property type="entry name" value="ConA-like_dom_sf"/>
</dbReference>
<dbReference type="PANTHER" id="PTHR34002">
    <property type="entry name" value="BLR1656 PROTEIN"/>
    <property type="match status" value="1"/>
</dbReference>
<evidence type="ECO:0000256" key="1">
    <source>
        <dbReference type="ARBA" id="ARBA00005519"/>
    </source>
</evidence>
<comment type="caution">
    <text evidence="9">The sequence shown here is derived from an EMBL/GenBank/DDBJ whole genome shotgun (WGS) entry which is preliminary data.</text>
</comment>
<dbReference type="Proteomes" id="UP000701341">
    <property type="component" value="Unassembled WGS sequence"/>
</dbReference>
<proteinExistence type="inferred from homology"/>
<evidence type="ECO:0000256" key="7">
    <source>
        <dbReference type="RuleBase" id="RU361163"/>
    </source>
</evidence>
<feature type="signal peptide" evidence="8">
    <location>
        <begin position="1"/>
        <end position="20"/>
    </location>
</feature>
<accession>A0A9P5G9Z2</accession>
<sequence length="250" mass="26878">MKSFAPLTTLSLALAAVGNATSASSSEALTKRADFCDQYGTEEQGSYKVYNNIWGQEYDTSGKQCTGVDSLNGNTIAWHTSWSWGGSKTQVKSYASIGLEFTAKQLSAVSSIKSSWEWSYSNTDVVADVAYDMFLSSTADGSEEYEIMVWLAAMGNAGPISTTGSPIASVTIGDIPFKVWKGPNGQMTVYSFVAESTVNSFSGDMLEYFTYLIENQGLSSSLYLINVQAGTEPFTGKADMDTSAFSIEVV</sequence>
<dbReference type="EMBL" id="JAAOZQ010000152">
    <property type="protein sequence ID" value="KAF7515974.1"/>
    <property type="molecule type" value="Genomic_DNA"/>
</dbReference>
<keyword evidence="7" id="KW-0378">Hydrolase</keyword>
<feature type="chain" id="PRO_5040267374" description="xyloglucan-specific endo-beta-1,4-glucanase" evidence="8">
    <location>
        <begin position="21"/>
        <end position="250"/>
    </location>
</feature>
<evidence type="ECO:0000256" key="2">
    <source>
        <dbReference type="ARBA" id="ARBA00022729"/>
    </source>
</evidence>
<evidence type="ECO:0000313" key="10">
    <source>
        <dbReference type="Proteomes" id="UP000701341"/>
    </source>
</evidence>
<comment type="catalytic activity">
    <reaction evidence="3">
        <text>xyloglucan + H2O = xyloglucan oligosaccharides.</text>
        <dbReference type="EC" id="3.2.1.151"/>
    </reaction>
</comment>
<keyword evidence="2 8" id="KW-0732">Signal</keyword>
<dbReference type="SUPFAM" id="SSF49899">
    <property type="entry name" value="Concanavalin A-like lectins/glucanases"/>
    <property type="match status" value="1"/>
</dbReference>
<dbReference type="GO" id="GO:0000272">
    <property type="term" value="P:polysaccharide catabolic process"/>
    <property type="evidence" value="ECO:0007669"/>
    <property type="project" value="UniProtKB-KW"/>
</dbReference>
<dbReference type="Gene3D" id="2.60.120.180">
    <property type="match status" value="1"/>
</dbReference>
<dbReference type="InterPro" id="IPR002594">
    <property type="entry name" value="GH12"/>
</dbReference>
<dbReference type="GO" id="GO:0008810">
    <property type="term" value="F:cellulase activity"/>
    <property type="evidence" value="ECO:0007669"/>
    <property type="project" value="InterPro"/>
</dbReference>
<dbReference type="OrthoDB" id="95118at2759"/>
<dbReference type="GO" id="GO:0033946">
    <property type="term" value="F:xyloglucan-specific endo-beta-1,4-glucanase activity"/>
    <property type="evidence" value="ECO:0007669"/>
    <property type="project" value="UniProtKB-EC"/>
</dbReference>
<dbReference type="Pfam" id="PF01670">
    <property type="entry name" value="Glyco_hydro_12"/>
    <property type="match status" value="1"/>
</dbReference>
<evidence type="ECO:0000256" key="4">
    <source>
        <dbReference type="ARBA" id="ARBA00038882"/>
    </source>
</evidence>
<keyword evidence="7" id="KW-0119">Carbohydrate metabolism</keyword>
<keyword evidence="7" id="KW-0624">Polysaccharide degradation</keyword>
<dbReference type="PANTHER" id="PTHR34002:SF9">
    <property type="entry name" value="XYLOGLUCAN-SPECIFIC ENDO-BETA-1,4-GLUCANASE A"/>
    <property type="match status" value="1"/>
</dbReference>
<evidence type="ECO:0000256" key="3">
    <source>
        <dbReference type="ARBA" id="ARBA00037012"/>
    </source>
</evidence>
<dbReference type="AlphaFoldDB" id="A0A9P5G9Z2"/>
<comment type="similarity">
    <text evidence="1 7">Belongs to the glycosyl hydrolase 12 (cellulase H) family.</text>
</comment>
<dbReference type="EC" id="3.2.1.151" evidence="4"/>
<evidence type="ECO:0000256" key="5">
    <source>
        <dbReference type="ARBA" id="ARBA00041304"/>
    </source>
</evidence>
<reference evidence="9" key="1">
    <citation type="submission" date="2020-02" db="EMBL/GenBank/DDBJ databases">
        <authorList>
            <person name="Lichtner F.J."/>
        </authorList>
    </citation>
    <scope>NUCLEOTIDE SEQUENCE</scope>
    <source>
        <strain evidence="9">G10</strain>
    </source>
</reference>
<evidence type="ECO:0000313" key="9">
    <source>
        <dbReference type="EMBL" id="KAF7515974.1"/>
    </source>
</evidence>
<organism evidence="9 10">
    <name type="scientific">Penicillium crustosum</name>
    <name type="common">Blue mold fungus</name>
    <dbReference type="NCBI Taxonomy" id="36656"/>
    <lineage>
        <taxon>Eukaryota</taxon>
        <taxon>Fungi</taxon>
        <taxon>Dikarya</taxon>
        <taxon>Ascomycota</taxon>
        <taxon>Pezizomycotina</taxon>
        <taxon>Eurotiomycetes</taxon>
        <taxon>Eurotiomycetidae</taxon>
        <taxon>Eurotiales</taxon>
        <taxon>Aspergillaceae</taxon>
        <taxon>Penicillium</taxon>
    </lineage>
</organism>